<reference evidence="2 3" key="1">
    <citation type="journal article" date="2010" name="Nature">
        <title>The Ectocarpus genome and the independent evolution of multicellularity in brown algae.</title>
        <authorList>
            <person name="Cock J.M."/>
            <person name="Sterck L."/>
            <person name="Rouze P."/>
            <person name="Scornet D."/>
            <person name="Allen A.E."/>
            <person name="Amoutzias G."/>
            <person name="Anthouard V."/>
            <person name="Artiguenave F."/>
            <person name="Aury J.M."/>
            <person name="Badger J.H."/>
            <person name="Beszteri B."/>
            <person name="Billiau K."/>
            <person name="Bonnet E."/>
            <person name="Bothwell J.H."/>
            <person name="Bowler C."/>
            <person name="Boyen C."/>
            <person name="Brownlee C."/>
            <person name="Carrano C.J."/>
            <person name="Charrier B."/>
            <person name="Cho G.Y."/>
            <person name="Coelho S.M."/>
            <person name="Collen J."/>
            <person name="Corre E."/>
            <person name="Da Silva C."/>
            <person name="Delage L."/>
            <person name="Delaroque N."/>
            <person name="Dittami S.M."/>
            <person name="Doulbeau S."/>
            <person name="Elias M."/>
            <person name="Farnham G."/>
            <person name="Gachon C.M."/>
            <person name="Gschloessl B."/>
            <person name="Heesch S."/>
            <person name="Jabbari K."/>
            <person name="Jubin C."/>
            <person name="Kawai H."/>
            <person name="Kimura K."/>
            <person name="Kloareg B."/>
            <person name="Kupper F.C."/>
            <person name="Lang D."/>
            <person name="Le Bail A."/>
            <person name="Leblanc C."/>
            <person name="Lerouge P."/>
            <person name="Lohr M."/>
            <person name="Lopez P.J."/>
            <person name="Martens C."/>
            <person name="Maumus F."/>
            <person name="Michel G."/>
            <person name="Miranda-Saavedra D."/>
            <person name="Morales J."/>
            <person name="Moreau H."/>
            <person name="Motomura T."/>
            <person name="Nagasato C."/>
            <person name="Napoli C.A."/>
            <person name="Nelson D.R."/>
            <person name="Nyvall-Collen P."/>
            <person name="Peters A.F."/>
            <person name="Pommier C."/>
            <person name="Potin P."/>
            <person name="Poulain J."/>
            <person name="Quesneville H."/>
            <person name="Read B."/>
            <person name="Rensing S.A."/>
            <person name="Ritter A."/>
            <person name="Rousvoal S."/>
            <person name="Samanta M."/>
            <person name="Samson G."/>
            <person name="Schroeder D.C."/>
            <person name="Segurens B."/>
            <person name="Strittmatter M."/>
            <person name="Tonon T."/>
            <person name="Tregear J.W."/>
            <person name="Valentin K."/>
            <person name="von Dassow P."/>
            <person name="Yamagishi T."/>
            <person name="Van de Peer Y."/>
            <person name="Wincker P."/>
        </authorList>
    </citation>
    <scope>NUCLEOTIDE SEQUENCE [LARGE SCALE GENOMIC DNA]</scope>
    <source>
        <strain evidence="3">Ec32 / CCAP1310/4</strain>
    </source>
</reference>
<dbReference type="OrthoDB" id="49185at2759"/>
<evidence type="ECO:0000256" key="1">
    <source>
        <dbReference type="SAM" id="Coils"/>
    </source>
</evidence>
<protein>
    <recommendedName>
        <fullName evidence="4">Kinetochore protein Spc24</fullName>
    </recommendedName>
</protein>
<gene>
    <name evidence="2" type="ORF">Esi_0077_0117</name>
</gene>
<sequence>MAATATRTLEEMRDIVNNDMPQIYDRTAGVDDVREVLELEAAMEMECERREMDARAMIRDTIDVLEQRHRAIVEPSEQAFVARIRVVEHERAQAASHIQEQAEEAAARERDIERMQGEVEDTQTEIENTVDAHTMEMPRVQNAIGLYTNITRIKWNYETEGEIMAGWLVPPEAGVGMKGANGTAVVEGFQFDAAGKDDFEVANKLWDVIDGKARAMVEA</sequence>
<dbReference type="Gene3D" id="3.30.160.570">
    <property type="entry name" value="Ncd80 complex, Spc24 subunit"/>
    <property type="match status" value="1"/>
</dbReference>
<dbReference type="Proteomes" id="UP000002630">
    <property type="component" value="Unassembled WGS sequence"/>
</dbReference>
<accession>D8LSZ0</accession>
<feature type="coiled-coil region" evidence="1">
    <location>
        <begin position="98"/>
        <end position="132"/>
    </location>
</feature>
<evidence type="ECO:0008006" key="4">
    <source>
        <dbReference type="Google" id="ProtNLM"/>
    </source>
</evidence>
<evidence type="ECO:0000313" key="2">
    <source>
        <dbReference type="EMBL" id="CBN77917.1"/>
    </source>
</evidence>
<dbReference type="InParanoid" id="D8LSZ0"/>
<dbReference type="EMBL" id="FN649760">
    <property type="protein sequence ID" value="CBN77917.1"/>
    <property type="molecule type" value="Genomic_DNA"/>
</dbReference>
<proteinExistence type="predicted"/>
<evidence type="ECO:0000313" key="3">
    <source>
        <dbReference type="Proteomes" id="UP000002630"/>
    </source>
</evidence>
<organism evidence="2 3">
    <name type="scientific">Ectocarpus siliculosus</name>
    <name type="common">Brown alga</name>
    <name type="synonym">Conferva siliculosa</name>
    <dbReference type="NCBI Taxonomy" id="2880"/>
    <lineage>
        <taxon>Eukaryota</taxon>
        <taxon>Sar</taxon>
        <taxon>Stramenopiles</taxon>
        <taxon>Ochrophyta</taxon>
        <taxon>PX clade</taxon>
        <taxon>Phaeophyceae</taxon>
        <taxon>Ectocarpales</taxon>
        <taxon>Ectocarpaceae</taxon>
        <taxon>Ectocarpus</taxon>
    </lineage>
</organism>
<name>D8LSZ0_ECTSI</name>
<dbReference type="AlphaFoldDB" id="D8LSZ0"/>
<keyword evidence="3" id="KW-1185">Reference proteome</keyword>
<keyword evidence="1" id="KW-0175">Coiled coil</keyword>